<proteinExistence type="predicted"/>
<evidence type="ECO:0000313" key="2">
    <source>
        <dbReference type="Proteomes" id="UP000008311"/>
    </source>
</evidence>
<dbReference type="InParanoid" id="B9RSF3"/>
<reference evidence="2" key="1">
    <citation type="journal article" date="2010" name="Nat. Biotechnol.">
        <title>Draft genome sequence of the oilseed species Ricinus communis.</title>
        <authorList>
            <person name="Chan A.P."/>
            <person name="Crabtree J."/>
            <person name="Zhao Q."/>
            <person name="Lorenzi H."/>
            <person name="Orvis J."/>
            <person name="Puiu D."/>
            <person name="Melake-Berhan A."/>
            <person name="Jones K.M."/>
            <person name="Redman J."/>
            <person name="Chen G."/>
            <person name="Cahoon E.B."/>
            <person name="Gedil M."/>
            <person name="Stanke M."/>
            <person name="Haas B.J."/>
            <person name="Wortman J.R."/>
            <person name="Fraser-Liggett C.M."/>
            <person name="Ravel J."/>
            <person name="Rabinowicz P.D."/>
        </authorList>
    </citation>
    <scope>NUCLEOTIDE SEQUENCE [LARGE SCALE GENOMIC DNA]</scope>
    <source>
        <strain evidence="2">cv. Hale</strain>
    </source>
</reference>
<dbReference type="PROSITE" id="PS51257">
    <property type="entry name" value="PROKAR_LIPOPROTEIN"/>
    <property type="match status" value="1"/>
</dbReference>
<name>B9RSF3_RICCO</name>
<dbReference type="AlphaFoldDB" id="B9RSF3"/>
<keyword evidence="2" id="KW-1185">Reference proteome</keyword>
<protein>
    <submittedName>
        <fullName evidence="1">Uncharacterized protein</fullName>
    </submittedName>
</protein>
<sequence>MTFKSVEGREGKGKGSKGLSLCQCAIVSCWVEGQPNQFPGSQSRQRLFSWVSPVLTHVLECGLRVSGAPTQFMLVGSTSLCEDRLTGPITINYPQSVIKAYMVYTNPTWTWTRIYT</sequence>
<dbReference type="Proteomes" id="UP000008311">
    <property type="component" value="Unassembled WGS sequence"/>
</dbReference>
<dbReference type="EMBL" id="EQ973810">
    <property type="protein sequence ID" value="EEF45691.1"/>
    <property type="molecule type" value="Genomic_DNA"/>
</dbReference>
<accession>B9RSF3</accession>
<gene>
    <name evidence="1" type="ORF">RCOM_1242490</name>
</gene>
<organism evidence="1 2">
    <name type="scientific">Ricinus communis</name>
    <name type="common">Castor bean</name>
    <dbReference type="NCBI Taxonomy" id="3988"/>
    <lineage>
        <taxon>Eukaryota</taxon>
        <taxon>Viridiplantae</taxon>
        <taxon>Streptophyta</taxon>
        <taxon>Embryophyta</taxon>
        <taxon>Tracheophyta</taxon>
        <taxon>Spermatophyta</taxon>
        <taxon>Magnoliopsida</taxon>
        <taxon>eudicotyledons</taxon>
        <taxon>Gunneridae</taxon>
        <taxon>Pentapetalae</taxon>
        <taxon>rosids</taxon>
        <taxon>fabids</taxon>
        <taxon>Malpighiales</taxon>
        <taxon>Euphorbiaceae</taxon>
        <taxon>Acalyphoideae</taxon>
        <taxon>Acalypheae</taxon>
        <taxon>Ricinus</taxon>
    </lineage>
</organism>
<evidence type="ECO:0000313" key="1">
    <source>
        <dbReference type="EMBL" id="EEF45691.1"/>
    </source>
</evidence>